<reference evidence="3 4" key="1">
    <citation type="submission" date="2018-03" db="EMBL/GenBank/DDBJ databases">
        <title>Bacteriophage NCPPB3778 and a type I-E CRISPR drive the evolution of the US Biological Select Agent, Rathayibacter toxicus.</title>
        <authorList>
            <person name="Davis E.W.II."/>
            <person name="Tabima J.F."/>
            <person name="Weisberg A.J."/>
            <person name="Dantas Lopes L."/>
            <person name="Wiseman M.S."/>
            <person name="Wiseman M.S."/>
            <person name="Pupko T."/>
            <person name="Belcher M.S."/>
            <person name="Sechler A.J."/>
            <person name="Tancos M.A."/>
            <person name="Schroeder B.K."/>
            <person name="Murray T.D."/>
            <person name="Luster D.G."/>
            <person name="Schneider W.L."/>
            <person name="Rogers E."/>
            <person name="Andreote F.D."/>
            <person name="Grunwald N.J."/>
            <person name="Putnam M.L."/>
            <person name="Chang J.H."/>
        </authorList>
    </citation>
    <scope>NUCLEOTIDE SEQUENCE [LARGE SCALE GENOMIC DNA]</scope>
    <source>
        <strain evidence="3 4">DSM 15933</strain>
    </source>
</reference>
<proteinExistence type="predicted"/>
<keyword evidence="1" id="KW-0472">Membrane</keyword>
<comment type="caution">
    <text evidence="3">The sequence shown here is derived from an EMBL/GenBank/DDBJ whole genome shotgun (WGS) entry which is preliminary data.</text>
</comment>
<dbReference type="EMBL" id="PZPL01000001">
    <property type="protein sequence ID" value="PTL73322.1"/>
    <property type="molecule type" value="Genomic_DNA"/>
</dbReference>
<organism evidence="3 4">
    <name type="scientific">Rathayibacter caricis DSM 15933</name>
    <dbReference type="NCBI Taxonomy" id="1328867"/>
    <lineage>
        <taxon>Bacteria</taxon>
        <taxon>Bacillati</taxon>
        <taxon>Actinomycetota</taxon>
        <taxon>Actinomycetes</taxon>
        <taxon>Micrococcales</taxon>
        <taxon>Microbacteriaceae</taxon>
        <taxon>Rathayibacter</taxon>
    </lineage>
</organism>
<feature type="transmembrane region" description="Helical" evidence="1">
    <location>
        <begin position="131"/>
        <end position="148"/>
    </location>
</feature>
<evidence type="ECO:0000313" key="4">
    <source>
        <dbReference type="Proteomes" id="UP000241085"/>
    </source>
</evidence>
<dbReference type="GO" id="GO:0005524">
    <property type="term" value="F:ATP binding"/>
    <property type="evidence" value="ECO:0007669"/>
    <property type="project" value="UniProtKB-KW"/>
</dbReference>
<dbReference type="RefSeq" id="WP_107574800.1">
    <property type="nucleotide sequence ID" value="NZ_PZPL01000001.1"/>
</dbReference>
<feature type="domain" description="Histidine kinase/HSP90-like ATPase" evidence="2">
    <location>
        <begin position="311"/>
        <end position="394"/>
    </location>
</feature>
<feature type="transmembrane region" description="Helical" evidence="1">
    <location>
        <begin position="21"/>
        <end position="39"/>
    </location>
</feature>
<keyword evidence="1" id="KW-0812">Transmembrane</keyword>
<dbReference type="Gene3D" id="3.30.565.10">
    <property type="entry name" value="Histidine kinase-like ATPase, C-terminal domain"/>
    <property type="match status" value="1"/>
</dbReference>
<keyword evidence="1" id="KW-1133">Transmembrane helix</keyword>
<protein>
    <submittedName>
        <fullName evidence="3">ATP-binding protein</fullName>
    </submittedName>
</protein>
<name>A0A2T4UUW4_9MICO</name>
<dbReference type="InterPro" id="IPR036890">
    <property type="entry name" value="HATPase_C_sf"/>
</dbReference>
<dbReference type="SUPFAM" id="SSF55874">
    <property type="entry name" value="ATPase domain of HSP90 chaperone/DNA topoisomerase II/histidine kinase"/>
    <property type="match status" value="1"/>
</dbReference>
<keyword evidence="3" id="KW-0547">Nucleotide-binding</keyword>
<feature type="transmembrane region" description="Helical" evidence="1">
    <location>
        <begin position="79"/>
        <end position="98"/>
    </location>
</feature>
<evidence type="ECO:0000256" key="1">
    <source>
        <dbReference type="SAM" id="Phobius"/>
    </source>
</evidence>
<dbReference type="Proteomes" id="UP000241085">
    <property type="component" value="Unassembled WGS sequence"/>
</dbReference>
<dbReference type="Pfam" id="PF02518">
    <property type="entry name" value="HATPase_c"/>
    <property type="match status" value="1"/>
</dbReference>
<evidence type="ECO:0000259" key="2">
    <source>
        <dbReference type="Pfam" id="PF02518"/>
    </source>
</evidence>
<keyword evidence="3" id="KW-0067">ATP-binding</keyword>
<dbReference type="AlphaFoldDB" id="A0A2T4UUW4"/>
<keyword evidence="4" id="KW-1185">Reference proteome</keyword>
<sequence>MPVADAPPTGAPANRLRIDRIVTTVLSLFGFGFALQTVPPILDQLRFLQPAVAWPVLALVFGALAAAVGTAVVHRGTRITGVLVAGALLLALLTWPLSVVPGEVLPAMPYVFYLLTLGTAFCTLVAPLRVAVVYAVVTPVLFCVLRVLPSGGAVEPTRAVLDAFYVGIVGFVMLVLISVLRQSAEEVDRAQTTAMEQYEAAMRQHAGEVERIEVDALVHDNVLATLLAAATAESPSQRALASSMARRTLAVLLPEKESDVAEGSVPLEVVERQLAHAASTFAADLDVGTAPAADPRTASVPRAVAEAVLGAVWQALSNSVQHAGPGDQVRRTVRGLLDVDSVEVVVEDDGRGFSVAEVPRERLGIRLSILERVHNVSGDARVESRPGEGTRVVIGWSARTAAARSGTGS</sequence>
<feature type="transmembrane region" description="Helical" evidence="1">
    <location>
        <begin position="160"/>
        <end position="180"/>
    </location>
</feature>
<feature type="transmembrane region" description="Helical" evidence="1">
    <location>
        <begin position="51"/>
        <end position="72"/>
    </location>
</feature>
<accession>A0A2T4UUW4</accession>
<gene>
    <name evidence="3" type="ORF">C1I63_10980</name>
</gene>
<dbReference type="InterPro" id="IPR003594">
    <property type="entry name" value="HATPase_dom"/>
</dbReference>
<evidence type="ECO:0000313" key="3">
    <source>
        <dbReference type="EMBL" id="PTL73322.1"/>
    </source>
</evidence>
<feature type="transmembrane region" description="Helical" evidence="1">
    <location>
        <begin position="110"/>
        <end position="126"/>
    </location>
</feature>